<evidence type="ECO:0000313" key="4">
    <source>
        <dbReference type="Proteomes" id="UP000076625"/>
    </source>
</evidence>
<dbReference type="Proteomes" id="UP000076625">
    <property type="component" value="Unassembled WGS sequence"/>
</dbReference>
<name>A0A165ENF7_9NEIS</name>
<dbReference type="CDD" id="cd06259">
    <property type="entry name" value="YdcF-like"/>
    <property type="match status" value="1"/>
</dbReference>
<dbReference type="AlphaFoldDB" id="A0A165ENF7"/>
<evidence type="ECO:0000259" key="2">
    <source>
        <dbReference type="Pfam" id="PF02698"/>
    </source>
</evidence>
<feature type="transmembrane region" description="Helical" evidence="1">
    <location>
        <begin position="15"/>
        <end position="35"/>
    </location>
</feature>
<dbReference type="InterPro" id="IPR014729">
    <property type="entry name" value="Rossmann-like_a/b/a_fold"/>
</dbReference>
<dbReference type="PANTHER" id="PTHR30336:SF4">
    <property type="entry name" value="ENVELOPE BIOGENESIS FACTOR ELYC"/>
    <property type="match status" value="1"/>
</dbReference>
<feature type="transmembrane region" description="Helical" evidence="1">
    <location>
        <begin position="47"/>
        <end position="69"/>
    </location>
</feature>
<dbReference type="GO" id="GO:0005886">
    <property type="term" value="C:plasma membrane"/>
    <property type="evidence" value="ECO:0007669"/>
    <property type="project" value="TreeGrafter"/>
</dbReference>
<dbReference type="Gene3D" id="3.40.50.620">
    <property type="entry name" value="HUPs"/>
    <property type="match status" value="1"/>
</dbReference>
<dbReference type="PANTHER" id="PTHR30336">
    <property type="entry name" value="INNER MEMBRANE PROTEIN, PROBABLE PERMEASE"/>
    <property type="match status" value="1"/>
</dbReference>
<sequence>MSGDTISPLVLANQLAGALFLPPLLWGWPLLGAWLARRLRCPRLSRLCVGVAILGLYLSSTPRAAMWLAEGLERDPPVSREALASVDAIVVLGGGKRDAPEYGAETVNLDTLSRLRYAAWLAGLSGKPLLVTGGAPRGGEPEAELMAGALESEFGRRVRWRESASRTTAENARFSATILRGAGVRRIALVSQAWHLRRAAGAFRVEGLEVVPAPTGFIRYEGPAALWWLPQGRAMQEVHSLAREYLGMLYYTAGRILQRS</sequence>
<keyword evidence="1" id="KW-0812">Transmembrane</keyword>
<dbReference type="STRING" id="1452487.AVW16_01605"/>
<dbReference type="InterPro" id="IPR051599">
    <property type="entry name" value="Cell_Envelope_Assoc"/>
</dbReference>
<dbReference type="InterPro" id="IPR003848">
    <property type="entry name" value="DUF218"/>
</dbReference>
<evidence type="ECO:0000313" key="3">
    <source>
        <dbReference type="EMBL" id="KZE27270.1"/>
    </source>
</evidence>
<dbReference type="EMBL" id="LQQU01000045">
    <property type="protein sequence ID" value="KZE27270.1"/>
    <property type="molecule type" value="Genomic_DNA"/>
</dbReference>
<dbReference type="GO" id="GO:0000270">
    <property type="term" value="P:peptidoglycan metabolic process"/>
    <property type="evidence" value="ECO:0007669"/>
    <property type="project" value="TreeGrafter"/>
</dbReference>
<organism evidence="3 4">
    <name type="scientific">Crenobacter luteus</name>
    <dbReference type="NCBI Taxonomy" id="1452487"/>
    <lineage>
        <taxon>Bacteria</taxon>
        <taxon>Pseudomonadati</taxon>
        <taxon>Pseudomonadota</taxon>
        <taxon>Betaproteobacteria</taxon>
        <taxon>Neisseriales</taxon>
        <taxon>Neisseriaceae</taxon>
        <taxon>Crenobacter</taxon>
    </lineage>
</organism>
<dbReference type="GO" id="GO:0043164">
    <property type="term" value="P:Gram-negative-bacterium-type cell wall biogenesis"/>
    <property type="evidence" value="ECO:0007669"/>
    <property type="project" value="TreeGrafter"/>
</dbReference>
<keyword evidence="4" id="KW-1185">Reference proteome</keyword>
<feature type="domain" description="DUF218" evidence="2">
    <location>
        <begin position="87"/>
        <end position="247"/>
    </location>
</feature>
<proteinExistence type="predicted"/>
<evidence type="ECO:0000256" key="1">
    <source>
        <dbReference type="SAM" id="Phobius"/>
    </source>
</evidence>
<accession>A0A165ENF7</accession>
<dbReference type="RefSeq" id="WP_066614004.1">
    <property type="nucleotide sequence ID" value="NZ_LQQU01000045.1"/>
</dbReference>
<keyword evidence="1" id="KW-0472">Membrane</keyword>
<gene>
    <name evidence="3" type="ORF">AVW16_01605</name>
</gene>
<comment type="caution">
    <text evidence="3">The sequence shown here is derived from an EMBL/GenBank/DDBJ whole genome shotgun (WGS) entry which is preliminary data.</text>
</comment>
<keyword evidence="1" id="KW-1133">Transmembrane helix</keyword>
<protein>
    <recommendedName>
        <fullName evidence="2">DUF218 domain-containing protein</fullName>
    </recommendedName>
</protein>
<reference evidence="4" key="1">
    <citation type="submission" date="2016-01" db="EMBL/GenBank/DDBJ databases">
        <title>Draft genome of Chromobacterium sp. F49.</title>
        <authorList>
            <person name="Hong K.W."/>
        </authorList>
    </citation>
    <scope>NUCLEOTIDE SEQUENCE [LARGE SCALE GENOMIC DNA]</scope>
    <source>
        <strain evidence="4">CN10</strain>
    </source>
</reference>
<dbReference type="OrthoDB" id="9809813at2"/>
<dbReference type="Pfam" id="PF02698">
    <property type="entry name" value="DUF218"/>
    <property type="match status" value="1"/>
</dbReference>